<dbReference type="PANTHER" id="PTHR11941:SF133">
    <property type="entry name" value="1,2-EPOXYPHENYLACETYL-COA ISOMERASE"/>
    <property type="match status" value="1"/>
</dbReference>
<comment type="caution">
    <text evidence="2">The sequence shown here is derived from an EMBL/GenBank/DDBJ whole genome shotgun (WGS) entry which is preliminary data.</text>
</comment>
<dbReference type="SUPFAM" id="SSF52096">
    <property type="entry name" value="ClpP/crotonase"/>
    <property type="match status" value="1"/>
</dbReference>
<dbReference type="PANTHER" id="PTHR11941">
    <property type="entry name" value="ENOYL-COA HYDRATASE-RELATED"/>
    <property type="match status" value="1"/>
</dbReference>
<reference evidence="3" key="1">
    <citation type="journal article" date="2019" name="Int. J. Syst. Evol. Microbiol.">
        <title>The Global Catalogue of Microorganisms (GCM) 10K type strain sequencing project: providing services to taxonomists for standard genome sequencing and annotation.</title>
        <authorList>
            <consortium name="The Broad Institute Genomics Platform"/>
            <consortium name="The Broad Institute Genome Sequencing Center for Infectious Disease"/>
            <person name="Wu L."/>
            <person name="Ma J."/>
        </authorList>
    </citation>
    <scope>NUCLEOTIDE SEQUENCE [LARGE SCALE GENOMIC DNA]</scope>
    <source>
        <strain evidence="3">KCTC 52640</strain>
    </source>
</reference>
<sequence>MTYEVRDSVATLRLNRPDALNAINSALRESLLGALQRAERDPAVKVVLLGATGRGFCAGADLMEEQGADFSVEEELLQGYRPIFECIGRMPQPVIGVAPGVAAGIGAALLMACDLVIMADQARLYMAFSHVGLVPDGGATWLLYRHLGYQRAFALIVEGGSLGAEECRAAGIANKIVAAEALDEAANAWAQELATRSPVASAEAKRLLRTAATHSYAEIFEQEAAAQHRCINSEQSRAAVAAFKDRARARQ</sequence>
<dbReference type="InterPro" id="IPR029045">
    <property type="entry name" value="ClpP/crotonase-like_dom_sf"/>
</dbReference>
<keyword evidence="3" id="KW-1185">Reference proteome</keyword>
<evidence type="ECO:0000313" key="3">
    <source>
        <dbReference type="Proteomes" id="UP001595462"/>
    </source>
</evidence>
<gene>
    <name evidence="2" type="ORF">ACFOSU_05555</name>
</gene>
<evidence type="ECO:0000256" key="1">
    <source>
        <dbReference type="SAM" id="Phobius"/>
    </source>
</evidence>
<dbReference type="RefSeq" id="WP_380687305.1">
    <property type="nucleotide sequence ID" value="NZ_JBHRSS010000003.1"/>
</dbReference>
<feature type="transmembrane region" description="Helical" evidence="1">
    <location>
        <begin position="94"/>
        <end position="118"/>
    </location>
</feature>
<dbReference type="CDD" id="cd06558">
    <property type="entry name" value="crotonase-like"/>
    <property type="match status" value="1"/>
</dbReference>
<organism evidence="2 3">
    <name type="scientific">Salinisphaera aquimarina</name>
    <dbReference type="NCBI Taxonomy" id="2094031"/>
    <lineage>
        <taxon>Bacteria</taxon>
        <taxon>Pseudomonadati</taxon>
        <taxon>Pseudomonadota</taxon>
        <taxon>Gammaproteobacteria</taxon>
        <taxon>Salinisphaerales</taxon>
        <taxon>Salinisphaeraceae</taxon>
        <taxon>Salinisphaera</taxon>
    </lineage>
</organism>
<keyword evidence="1" id="KW-0812">Transmembrane</keyword>
<accession>A0ABV7ENC1</accession>
<dbReference type="Proteomes" id="UP001595462">
    <property type="component" value="Unassembled WGS sequence"/>
</dbReference>
<protein>
    <submittedName>
        <fullName evidence="2">Enoyl-CoA hydratase/isomerase family protein</fullName>
    </submittedName>
</protein>
<dbReference type="EMBL" id="JBHRSS010000003">
    <property type="protein sequence ID" value="MFC3103356.1"/>
    <property type="molecule type" value="Genomic_DNA"/>
</dbReference>
<dbReference type="Pfam" id="PF00378">
    <property type="entry name" value="ECH_1"/>
    <property type="match status" value="1"/>
</dbReference>
<keyword evidence="1" id="KW-0472">Membrane</keyword>
<dbReference type="InterPro" id="IPR001753">
    <property type="entry name" value="Enoyl-CoA_hydra/iso"/>
</dbReference>
<proteinExistence type="predicted"/>
<dbReference type="Gene3D" id="3.90.226.10">
    <property type="entry name" value="2-enoyl-CoA Hydratase, Chain A, domain 1"/>
    <property type="match status" value="1"/>
</dbReference>
<evidence type="ECO:0000313" key="2">
    <source>
        <dbReference type="EMBL" id="MFC3103356.1"/>
    </source>
</evidence>
<name>A0ABV7ENC1_9GAMM</name>
<keyword evidence="1" id="KW-1133">Transmembrane helix</keyword>